<comment type="catalytic activity">
    <reaction evidence="17">
        <text>O-phospho-L-seryl-tRNA(Sec) + selenophosphate + H2O = L-selenocysteinyl-tRNA(Sec) + 2 phosphate</text>
        <dbReference type="Rhea" id="RHEA:25041"/>
        <dbReference type="Rhea" id="RHEA-COMP:9743"/>
        <dbReference type="Rhea" id="RHEA-COMP:9947"/>
        <dbReference type="ChEBI" id="CHEBI:15377"/>
        <dbReference type="ChEBI" id="CHEBI:16144"/>
        <dbReference type="ChEBI" id="CHEBI:43474"/>
        <dbReference type="ChEBI" id="CHEBI:78551"/>
        <dbReference type="ChEBI" id="CHEBI:78573"/>
        <dbReference type="EC" id="2.9.1.2"/>
    </reaction>
</comment>
<dbReference type="GO" id="GO:0001514">
    <property type="term" value="P:selenocysteine incorporation"/>
    <property type="evidence" value="ECO:0007669"/>
    <property type="project" value="TreeGrafter"/>
</dbReference>
<keyword evidence="8" id="KW-0808">Transferase</keyword>
<dbReference type="PANTHER" id="PTHR12944:SF2">
    <property type="entry name" value="O-PHOSPHOSERYL-TRNA(SEC) SELENIUM TRANSFERASE"/>
    <property type="match status" value="1"/>
</dbReference>
<evidence type="ECO:0000256" key="1">
    <source>
        <dbReference type="ARBA" id="ARBA00001933"/>
    </source>
</evidence>
<dbReference type="GO" id="GO:0000049">
    <property type="term" value="F:tRNA binding"/>
    <property type="evidence" value="ECO:0007669"/>
    <property type="project" value="UniProtKB-KW"/>
</dbReference>
<evidence type="ECO:0000256" key="16">
    <source>
        <dbReference type="ARBA" id="ARBA00032693"/>
    </source>
</evidence>
<comment type="caution">
    <text evidence="18">The sequence shown here is derived from an EMBL/GenBank/DDBJ whole genome shotgun (WGS) entry which is preliminary data.</text>
</comment>
<keyword evidence="7" id="KW-0820">tRNA-binding</keyword>
<evidence type="ECO:0000256" key="11">
    <source>
        <dbReference type="ARBA" id="ARBA00022917"/>
    </source>
</evidence>
<organism evidence="18 19">
    <name type="scientific">Rotaria magnacalcarata</name>
    <dbReference type="NCBI Taxonomy" id="392030"/>
    <lineage>
        <taxon>Eukaryota</taxon>
        <taxon>Metazoa</taxon>
        <taxon>Spiralia</taxon>
        <taxon>Gnathifera</taxon>
        <taxon>Rotifera</taxon>
        <taxon>Eurotatoria</taxon>
        <taxon>Bdelloidea</taxon>
        <taxon>Philodinida</taxon>
        <taxon>Philodinidae</taxon>
        <taxon>Rotaria</taxon>
    </lineage>
</organism>
<comment type="similarity">
    <text evidence="4">Belongs to the SepSecS family.</text>
</comment>
<evidence type="ECO:0000313" key="18">
    <source>
        <dbReference type="EMBL" id="CAF5102642.1"/>
    </source>
</evidence>
<comment type="cofactor">
    <cofactor evidence="1">
        <name>pyridoxal 5'-phosphate</name>
        <dbReference type="ChEBI" id="CHEBI:597326"/>
    </cofactor>
</comment>
<evidence type="ECO:0000256" key="14">
    <source>
        <dbReference type="ARBA" id="ARBA00030669"/>
    </source>
</evidence>
<keyword evidence="11" id="KW-0648">Protein biosynthesis</keyword>
<dbReference type="InterPro" id="IPR015421">
    <property type="entry name" value="PyrdxlP-dep_Trfase_major"/>
</dbReference>
<evidence type="ECO:0000256" key="4">
    <source>
        <dbReference type="ARBA" id="ARBA00007037"/>
    </source>
</evidence>
<dbReference type="Gene3D" id="3.40.640.10">
    <property type="entry name" value="Type I PLP-dependent aspartate aminotransferase-like (Major domain)"/>
    <property type="match status" value="1"/>
</dbReference>
<evidence type="ECO:0000256" key="6">
    <source>
        <dbReference type="ARBA" id="ARBA00021963"/>
    </source>
</evidence>
<evidence type="ECO:0000313" key="19">
    <source>
        <dbReference type="Proteomes" id="UP000681967"/>
    </source>
</evidence>
<dbReference type="Pfam" id="PF05889">
    <property type="entry name" value="SepSecS"/>
    <property type="match status" value="1"/>
</dbReference>
<proteinExistence type="inferred from homology"/>
<evidence type="ECO:0000256" key="10">
    <source>
        <dbReference type="ARBA" id="ARBA00022898"/>
    </source>
</evidence>
<dbReference type="SUPFAM" id="SSF53383">
    <property type="entry name" value="PLP-dependent transferases"/>
    <property type="match status" value="1"/>
</dbReference>
<dbReference type="GO" id="GO:0001717">
    <property type="term" value="P:conversion of seryl-tRNAsec to selenocys-tRNAsec"/>
    <property type="evidence" value="ECO:0007669"/>
    <property type="project" value="InterPro"/>
</dbReference>
<reference evidence="18" key="1">
    <citation type="submission" date="2021-02" db="EMBL/GenBank/DDBJ databases">
        <authorList>
            <person name="Nowell W R."/>
        </authorList>
    </citation>
    <scope>NUCLEOTIDE SEQUENCE</scope>
</reference>
<sequence>MNDDALKYAERLVPRSYIDLARQARRSYEQQIRQIIEHRKLPEQPLEEHIIEQWINEMAQMDSNNFEGNVGVGEREGRIYSSLVARRHSLLSHGIGRSGDINAVQPKAAGSSLL</sequence>
<comment type="subunit">
    <text evidence="13">Homotetramer formed by a catalytic dimer and a non-catalytic dimer serving as a binding platform that orients tRNASec for catalysis. Each tetramer binds the CCA ends of two tRNAs which point to the active sites of the catalytic dimer.</text>
</comment>
<name>A0A8S3F446_9BILA</name>
<evidence type="ECO:0000256" key="5">
    <source>
        <dbReference type="ARBA" id="ARBA00012464"/>
    </source>
</evidence>
<dbReference type="InterPro" id="IPR008829">
    <property type="entry name" value="SepSecS/SepCysS"/>
</dbReference>
<keyword evidence="12" id="KW-0711">Selenium</keyword>
<dbReference type="EMBL" id="CAJOBH010239133">
    <property type="protein sequence ID" value="CAF5102642.1"/>
    <property type="molecule type" value="Genomic_DNA"/>
</dbReference>
<evidence type="ECO:0000256" key="8">
    <source>
        <dbReference type="ARBA" id="ARBA00022679"/>
    </source>
</evidence>
<evidence type="ECO:0000256" key="17">
    <source>
        <dbReference type="ARBA" id="ARBA00048808"/>
    </source>
</evidence>
<protein>
    <recommendedName>
        <fullName evidence="6">O-phosphoseryl-tRNA(Sec) selenium transferase</fullName>
        <ecNumber evidence="5">2.9.1.2</ecNumber>
    </recommendedName>
    <alternativeName>
        <fullName evidence="14">Selenocysteine synthase</fullName>
    </alternativeName>
    <alternativeName>
        <fullName evidence="15">Selenocysteinyl-tRNA(Sec) synthase</fullName>
    </alternativeName>
    <alternativeName>
        <fullName evidence="16">Sep-tRNA:Sec-tRNA synthase</fullName>
    </alternativeName>
</protein>
<evidence type="ECO:0000256" key="12">
    <source>
        <dbReference type="ARBA" id="ARBA00023266"/>
    </source>
</evidence>
<dbReference type="Proteomes" id="UP000681967">
    <property type="component" value="Unassembled WGS sequence"/>
</dbReference>
<evidence type="ECO:0000256" key="7">
    <source>
        <dbReference type="ARBA" id="ARBA00022555"/>
    </source>
</evidence>
<accession>A0A8S3F446</accession>
<keyword evidence="10" id="KW-0663">Pyridoxal phosphate</keyword>
<comment type="pathway">
    <text evidence="3">Aminoacyl-tRNA biosynthesis; selenocysteinyl-tRNA(Sec) biosynthesis; selenocysteinyl-tRNA(Sec) from L-seryl-tRNA(Sec) (archaeal/eukaryal route): step 2/2.</text>
</comment>
<keyword evidence="9" id="KW-0694">RNA-binding</keyword>
<evidence type="ECO:0000256" key="3">
    <source>
        <dbReference type="ARBA" id="ARBA00004822"/>
    </source>
</evidence>
<evidence type="ECO:0000256" key="2">
    <source>
        <dbReference type="ARBA" id="ARBA00002552"/>
    </source>
</evidence>
<dbReference type="AlphaFoldDB" id="A0A8S3F446"/>
<gene>
    <name evidence="18" type="ORF">BYL167_LOCUS64571</name>
</gene>
<dbReference type="GO" id="GO:0098621">
    <property type="term" value="F:O-phosphoseryl-tRNA(Sec) selenium transferase activity"/>
    <property type="evidence" value="ECO:0007669"/>
    <property type="project" value="UniProtKB-EC"/>
</dbReference>
<dbReference type="InterPro" id="IPR015424">
    <property type="entry name" value="PyrdxlP-dep_Trfase"/>
</dbReference>
<dbReference type="EC" id="2.9.1.2" evidence="5"/>
<comment type="function">
    <text evidence="2">Converts O-phosphoseryl-tRNA(Sec) to selenocysteinyl-tRNA(Sec) required for selenoprotein biosynthesis.</text>
</comment>
<feature type="non-terminal residue" evidence="18">
    <location>
        <position position="114"/>
    </location>
</feature>
<evidence type="ECO:0000256" key="13">
    <source>
        <dbReference type="ARBA" id="ARBA00026053"/>
    </source>
</evidence>
<evidence type="ECO:0000256" key="15">
    <source>
        <dbReference type="ARBA" id="ARBA00032048"/>
    </source>
</evidence>
<dbReference type="InterPro" id="IPR019872">
    <property type="entry name" value="Sec-tRNA_Se_transferase"/>
</dbReference>
<dbReference type="PANTHER" id="PTHR12944">
    <property type="entry name" value="SOLUBLE LIVER ANTIGEN/LIVER PANCREAS ANTIGEN"/>
    <property type="match status" value="1"/>
</dbReference>
<evidence type="ECO:0000256" key="9">
    <source>
        <dbReference type="ARBA" id="ARBA00022884"/>
    </source>
</evidence>